<dbReference type="Proteomes" id="UP000298663">
    <property type="component" value="Unassembled WGS sequence"/>
</dbReference>
<organism evidence="1 2">
    <name type="scientific">Steinernema carpocapsae</name>
    <name type="common">Entomopathogenic nematode</name>
    <dbReference type="NCBI Taxonomy" id="34508"/>
    <lineage>
        <taxon>Eukaryota</taxon>
        <taxon>Metazoa</taxon>
        <taxon>Ecdysozoa</taxon>
        <taxon>Nematoda</taxon>
        <taxon>Chromadorea</taxon>
        <taxon>Rhabditida</taxon>
        <taxon>Tylenchina</taxon>
        <taxon>Panagrolaimomorpha</taxon>
        <taxon>Strongyloidoidea</taxon>
        <taxon>Steinernematidae</taxon>
        <taxon>Steinernema</taxon>
    </lineage>
</organism>
<dbReference type="EMBL" id="AZBU02000010">
    <property type="protein sequence ID" value="TKR62591.1"/>
    <property type="molecule type" value="Genomic_DNA"/>
</dbReference>
<evidence type="ECO:0000313" key="1">
    <source>
        <dbReference type="EMBL" id="TKR62591.1"/>
    </source>
</evidence>
<accession>A0A4U5M1M7</accession>
<protein>
    <submittedName>
        <fullName evidence="1">Uncharacterized protein</fullName>
    </submittedName>
</protein>
<keyword evidence="2" id="KW-1185">Reference proteome</keyword>
<proteinExistence type="predicted"/>
<dbReference type="AlphaFoldDB" id="A0A4U5M1M7"/>
<gene>
    <name evidence="1" type="ORF">L596_026525</name>
</gene>
<name>A0A4U5M1M7_STECR</name>
<comment type="caution">
    <text evidence="1">The sequence shown here is derived from an EMBL/GenBank/DDBJ whole genome shotgun (WGS) entry which is preliminary data.</text>
</comment>
<reference evidence="1 2" key="1">
    <citation type="journal article" date="2015" name="Genome Biol.">
        <title>Comparative genomics of Steinernema reveals deeply conserved gene regulatory networks.</title>
        <authorList>
            <person name="Dillman A.R."/>
            <person name="Macchietto M."/>
            <person name="Porter C.F."/>
            <person name="Rogers A."/>
            <person name="Williams B."/>
            <person name="Antoshechkin I."/>
            <person name="Lee M.M."/>
            <person name="Goodwin Z."/>
            <person name="Lu X."/>
            <person name="Lewis E.E."/>
            <person name="Goodrich-Blair H."/>
            <person name="Stock S.P."/>
            <person name="Adams B.J."/>
            <person name="Sternberg P.W."/>
            <person name="Mortazavi A."/>
        </authorList>
    </citation>
    <scope>NUCLEOTIDE SEQUENCE [LARGE SCALE GENOMIC DNA]</scope>
    <source>
        <strain evidence="1 2">ALL</strain>
    </source>
</reference>
<sequence length="77" mass="9138">MGNQPISYQPHKWNSMQRVIDHDPRTSNAVQAWHQIANKYFYATPQMSKLLTMLKNEETRARQVYREYCLNPAKANQ</sequence>
<reference evidence="1 2" key="2">
    <citation type="journal article" date="2019" name="G3 (Bethesda)">
        <title>Hybrid Assembly of the Genome of the Entomopathogenic Nematode Steinernema carpocapsae Identifies the X-Chromosome.</title>
        <authorList>
            <person name="Serra L."/>
            <person name="Macchietto M."/>
            <person name="Macias-Munoz A."/>
            <person name="McGill C.J."/>
            <person name="Rodriguez I.M."/>
            <person name="Rodriguez B."/>
            <person name="Murad R."/>
            <person name="Mortazavi A."/>
        </authorList>
    </citation>
    <scope>NUCLEOTIDE SEQUENCE [LARGE SCALE GENOMIC DNA]</scope>
    <source>
        <strain evidence="1 2">ALL</strain>
    </source>
</reference>
<evidence type="ECO:0000313" key="2">
    <source>
        <dbReference type="Proteomes" id="UP000298663"/>
    </source>
</evidence>